<evidence type="ECO:0000256" key="1">
    <source>
        <dbReference type="SAM" id="MobiDB-lite"/>
    </source>
</evidence>
<name>A0A1U7D4C4_9RHOB</name>
<accession>A0A1U7D4C4</accession>
<evidence type="ECO:0000313" key="3">
    <source>
        <dbReference type="Proteomes" id="UP000186559"/>
    </source>
</evidence>
<evidence type="ECO:0000313" key="2">
    <source>
        <dbReference type="EMBL" id="APX23014.1"/>
    </source>
</evidence>
<protein>
    <submittedName>
        <fullName evidence="2">Uncharacterized protein</fullName>
    </submittedName>
</protein>
<organism evidence="2 3">
    <name type="scientific">Salipiger profundus</name>
    <dbReference type="NCBI Taxonomy" id="1229727"/>
    <lineage>
        <taxon>Bacteria</taxon>
        <taxon>Pseudomonadati</taxon>
        <taxon>Pseudomonadota</taxon>
        <taxon>Alphaproteobacteria</taxon>
        <taxon>Rhodobacterales</taxon>
        <taxon>Roseobacteraceae</taxon>
        <taxon>Salipiger</taxon>
    </lineage>
</organism>
<feature type="region of interest" description="Disordered" evidence="1">
    <location>
        <begin position="1"/>
        <end position="39"/>
    </location>
</feature>
<keyword evidence="3" id="KW-1185">Reference proteome</keyword>
<sequence length="39" mass="4054">MHGLHGALTARAAGGSAPVRAGRADSPEGIWKPEKGWAW</sequence>
<gene>
    <name evidence="2" type="ORF">Ga0080559_TMP2218</name>
</gene>
<proteinExistence type="predicted"/>
<feature type="compositionally biased region" description="Basic and acidic residues" evidence="1">
    <location>
        <begin position="22"/>
        <end position="39"/>
    </location>
</feature>
<dbReference type="Proteomes" id="UP000186559">
    <property type="component" value="Chromosome"/>
</dbReference>
<dbReference type="EMBL" id="CP014796">
    <property type="protein sequence ID" value="APX23014.1"/>
    <property type="molecule type" value="Genomic_DNA"/>
</dbReference>
<reference evidence="2 3" key="1">
    <citation type="submission" date="2016-03" db="EMBL/GenBank/DDBJ databases">
        <title>Deep-sea bacteria in the southern Pacific.</title>
        <authorList>
            <person name="Tang K."/>
        </authorList>
    </citation>
    <scope>NUCLEOTIDE SEQUENCE [LARGE SCALE GENOMIC DNA]</scope>
    <source>
        <strain evidence="2 3">JLT2016</strain>
    </source>
</reference>
<dbReference type="KEGG" id="tpro:Ga0080559_TMP2218"/>
<dbReference type="AlphaFoldDB" id="A0A1U7D4C4"/>